<dbReference type="SUPFAM" id="SSF55248">
    <property type="entry name" value="PCD-like"/>
    <property type="match status" value="1"/>
</dbReference>
<evidence type="ECO:0000256" key="3">
    <source>
        <dbReference type="ARBA" id="ARBA00023239"/>
    </source>
</evidence>
<dbReference type="Gene3D" id="3.30.1360.20">
    <property type="entry name" value="Transcriptional coactivator/pterin dehydratase"/>
    <property type="match status" value="1"/>
</dbReference>
<comment type="caution">
    <text evidence="5">The sequence shown here is derived from an EMBL/GenBank/DDBJ whole genome shotgun (WGS) entry which is preliminary data.</text>
</comment>
<proteinExistence type="inferred from homology"/>
<evidence type="ECO:0000256" key="1">
    <source>
        <dbReference type="ARBA" id="ARBA00001554"/>
    </source>
</evidence>
<evidence type="ECO:0000256" key="2">
    <source>
        <dbReference type="ARBA" id="ARBA00006472"/>
    </source>
</evidence>
<dbReference type="AlphaFoldDB" id="A0A418X801"/>
<keyword evidence="3 4" id="KW-0456">Lyase</keyword>
<dbReference type="InterPro" id="IPR036428">
    <property type="entry name" value="PCD_sf"/>
</dbReference>
<dbReference type="GO" id="GO:0006729">
    <property type="term" value="P:tetrahydrobiopterin biosynthetic process"/>
    <property type="evidence" value="ECO:0007669"/>
    <property type="project" value="InterPro"/>
</dbReference>
<dbReference type="PANTHER" id="PTHR12599:SF0">
    <property type="entry name" value="PTERIN-4-ALPHA-CARBINOLAMINE DEHYDRATASE"/>
    <property type="match status" value="1"/>
</dbReference>
<organism evidence="5 6">
    <name type="scientific">Massilia cavernae</name>
    <dbReference type="NCBI Taxonomy" id="2320864"/>
    <lineage>
        <taxon>Bacteria</taxon>
        <taxon>Pseudomonadati</taxon>
        <taxon>Pseudomonadota</taxon>
        <taxon>Betaproteobacteria</taxon>
        <taxon>Burkholderiales</taxon>
        <taxon>Oxalobacteraceae</taxon>
        <taxon>Telluria group</taxon>
        <taxon>Massilia</taxon>
    </lineage>
</organism>
<keyword evidence="6" id="KW-1185">Reference proteome</keyword>
<evidence type="ECO:0000313" key="6">
    <source>
        <dbReference type="Proteomes" id="UP000284006"/>
    </source>
</evidence>
<name>A0A418X801_9BURK</name>
<dbReference type="EC" id="4.2.1.96" evidence="4"/>
<comment type="similarity">
    <text evidence="2 4">Belongs to the pterin-4-alpha-carbinolamine dehydratase family.</text>
</comment>
<protein>
    <recommendedName>
        <fullName evidence="4">Putative pterin-4-alpha-carbinolamine dehydratase</fullName>
        <shortName evidence="4">PHS</shortName>
        <ecNumber evidence="4">4.2.1.96</ecNumber>
    </recommendedName>
    <alternativeName>
        <fullName evidence="4">4-alpha-hydroxy-tetrahydropterin dehydratase</fullName>
    </alternativeName>
    <alternativeName>
        <fullName evidence="4">Pterin carbinolamine dehydratase</fullName>
        <shortName evidence="4">PCD</shortName>
    </alternativeName>
</protein>
<evidence type="ECO:0000256" key="4">
    <source>
        <dbReference type="HAMAP-Rule" id="MF_00434"/>
    </source>
</evidence>
<dbReference type="GO" id="GO:0008124">
    <property type="term" value="F:4-alpha-hydroxytetrahydrobiopterin dehydratase activity"/>
    <property type="evidence" value="ECO:0007669"/>
    <property type="project" value="UniProtKB-UniRule"/>
</dbReference>
<reference evidence="5 6" key="1">
    <citation type="submission" date="2018-09" db="EMBL/GenBank/DDBJ databases">
        <authorList>
            <person name="Zhu H."/>
        </authorList>
    </citation>
    <scope>NUCLEOTIDE SEQUENCE [LARGE SCALE GENOMIC DNA]</scope>
    <source>
        <strain evidence="5 6">K1S02-61</strain>
    </source>
</reference>
<dbReference type="OrthoDB" id="9794987at2"/>
<comment type="catalytic activity">
    <reaction evidence="1 4">
        <text>(4aS,6R)-4a-hydroxy-L-erythro-5,6,7,8-tetrahydrobiopterin = (6R)-L-erythro-6,7-dihydrobiopterin + H2O</text>
        <dbReference type="Rhea" id="RHEA:11920"/>
        <dbReference type="ChEBI" id="CHEBI:15377"/>
        <dbReference type="ChEBI" id="CHEBI:15642"/>
        <dbReference type="ChEBI" id="CHEBI:43120"/>
        <dbReference type="EC" id="4.2.1.96"/>
    </reaction>
</comment>
<accession>A0A418X801</accession>
<dbReference type="RefSeq" id="WP_119813065.1">
    <property type="nucleotide sequence ID" value="NZ_QYUP01000185.1"/>
</dbReference>
<dbReference type="InterPro" id="IPR001533">
    <property type="entry name" value="Pterin_deHydtase"/>
</dbReference>
<dbReference type="HAMAP" id="MF_00434">
    <property type="entry name" value="Pterin_4_alpha"/>
    <property type="match status" value="1"/>
</dbReference>
<dbReference type="PANTHER" id="PTHR12599">
    <property type="entry name" value="PTERIN-4-ALPHA-CARBINOLAMINE DEHYDRATASE"/>
    <property type="match status" value="1"/>
</dbReference>
<sequence length="110" mass="12211">MSMLDMNCTHGASALAPAEIAARLAGMDGWAVADGMLERRFAFRDYHETMEFVNALAFMTHRQDHHPELKVTYNRCTVRYVTHSAGNQLSDNDFICAAKADALYAQRAGA</sequence>
<gene>
    <name evidence="5" type="ORF">D3872_23635</name>
</gene>
<dbReference type="Pfam" id="PF01329">
    <property type="entry name" value="Pterin_4a"/>
    <property type="match status" value="1"/>
</dbReference>
<dbReference type="Proteomes" id="UP000284006">
    <property type="component" value="Unassembled WGS sequence"/>
</dbReference>
<dbReference type="EMBL" id="QYUP01000185">
    <property type="protein sequence ID" value="RJG08513.1"/>
    <property type="molecule type" value="Genomic_DNA"/>
</dbReference>
<evidence type="ECO:0000313" key="5">
    <source>
        <dbReference type="EMBL" id="RJG08513.1"/>
    </source>
</evidence>